<proteinExistence type="predicted"/>
<sequence length="165" mass="17822">MNRKCNNQNGFTIIELLAGLAVMTIMLSVALPLLSNMAIITARGQQENNGLQEVRWALQLMTNDIRAGHVIATPATANTGSATFTFSRWNFPDSASTSVTYSLVKNELCRQAGSGARRPLTDGGRAPIKNVTFRKSVDGKNVTIAITLANGKKMQQTVNLLNEGK</sequence>
<keyword evidence="1" id="KW-1133">Transmembrane helix</keyword>
<dbReference type="InterPro" id="IPR045584">
    <property type="entry name" value="Pilin-like"/>
</dbReference>
<dbReference type="SUPFAM" id="SSF54523">
    <property type="entry name" value="Pili subunits"/>
    <property type="match status" value="1"/>
</dbReference>
<dbReference type="InterPro" id="IPR012902">
    <property type="entry name" value="N_methyl_site"/>
</dbReference>
<organism evidence="2 3">
    <name type="scientific">Dendrosporobacter quercicolus</name>
    <dbReference type="NCBI Taxonomy" id="146817"/>
    <lineage>
        <taxon>Bacteria</taxon>
        <taxon>Bacillati</taxon>
        <taxon>Bacillota</taxon>
        <taxon>Negativicutes</taxon>
        <taxon>Selenomonadales</taxon>
        <taxon>Sporomusaceae</taxon>
        <taxon>Dendrosporobacter</taxon>
    </lineage>
</organism>
<dbReference type="OrthoDB" id="1680482at2"/>
<dbReference type="Proteomes" id="UP000214880">
    <property type="component" value="Unassembled WGS sequence"/>
</dbReference>
<reference evidence="2 3" key="1">
    <citation type="submission" date="2016-10" db="EMBL/GenBank/DDBJ databases">
        <authorList>
            <person name="de Groot N.N."/>
        </authorList>
    </citation>
    <scope>NUCLEOTIDE SEQUENCE [LARGE SCALE GENOMIC DNA]</scope>
    <source>
        <strain evidence="2 3">DSM 1736</strain>
    </source>
</reference>
<evidence type="ECO:0000313" key="2">
    <source>
        <dbReference type="EMBL" id="SDL70620.1"/>
    </source>
</evidence>
<dbReference type="RefSeq" id="WP_092068134.1">
    <property type="nucleotide sequence ID" value="NZ_FNHB01000001.1"/>
</dbReference>
<protein>
    <submittedName>
        <fullName evidence="2">Prepilin-type N-terminal cleavage/methylation domain-containing protein</fullName>
    </submittedName>
</protein>
<dbReference type="Gene3D" id="3.30.700.10">
    <property type="entry name" value="Glycoprotein, Type 4 Pilin"/>
    <property type="match status" value="1"/>
</dbReference>
<feature type="transmembrane region" description="Helical" evidence="1">
    <location>
        <begin position="12"/>
        <end position="34"/>
    </location>
</feature>
<accession>A0A1G9M8M1</accession>
<gene>
    <name evidence="2" type="ORF">SAMN04488502_101613</name>
</gene>
<keyword evidence="1" id="KW-0472">Membrane</keyword>
<name>A0A1G9M8M1_9FIRM</name>
<dbReference type="NCBIfam" id="TIGR02532">
    <property type="entry name" value="IV_pilin_GFxxxE"/>
    <property type="match status" value="1"/>
</dbReference>
<evidence type="ECO:0000256" key="1">
    <source>
        <dbReference type="SAM" id="Phobius"/>
    </source>
</evidence>
<dbReference type="EMBL" id="FNHB01000001">
    <property type="protein sequence ID" value="SDL70620.1"/>
    <property type="molecule type" value="Genomic_DNA"/>
</dbReference>
<keyword evidence="3" id="KW-1185">Reference proteome</keyword>
<evidence type="ECO:0000313" key="3">
    <source>
        <dbReference type="Proteomes" id="UP000214880"/>
    </source>
</evidence>
<dbReference type="Pfam" id="PF07963">
    <property type="entry name" value="N_methyl"/>
    <property type="match status" value="1"/>
</dbReference>
<keyword evidence="1" id="KW-0812">Transmembrane</keyword>
<dbReference type="STRING" id="146817.SAMN04488502_101613"/>
<dbReference type="AlphaFoldDB" id="A0A1G9M8M1"/>